<gene>
    <name evidence="11" type="primary">rnmV</name>
    <name evidence="14" type="ORF">FD19_GL000872</name>
</gene>
<dbReference type="PANTHER" id="PTHR39156">
    <property type="entry name" value="RIBONUCLEASE M5"/>
    <property type="match status" value="1"/>
</dbReference>
<evidence type="ECO:0000256" key="4">
    <source>
        <dbReference type="ARBA" id="ARBA00022722"/>
    </source>
</evidence>
<name>A0A0R2CG80_9LACO</name>
<evidence type="ECO:0000313" key="15">
    <source>
        <dbReference type="Proteomes" id="UP000051789"/>
    </source>
</evidence>
<dbReference type="NCBIfam" id="TIGR00334">
    <property type="entry name" value="5S_RNA_mat_M5"/>
    <property type="match status" value="1"/>
</dbReference>
<keyword evidence="9" id="KW-0460">Magnesium</keyword>
<dbReference type="AlphaFoldDB" id="A0A0R2CG80"/>
<dbReference type="SMART" id="SM00493">
    <property type="entry name" value="TOPRIM"/>
    <property type="match status" value="1"/>
</dbReference>
<dbReference type="HAMAP" id="MF_01469">
    <property type="entry name" value="RNase_M5"/>
    <property type="match status" value="1"/>
</dbReference>
<dbReference type="PROSITE" id="PS50880">
    <property type="entry name" value="TOPRIM"/>
    <property type="match status" value="1"/>
</dbReference>
<keyword evidence="3 11" id="KW-0698">rRNA processing</keyword>
<comment type="similarity">
    <text evidence="11">Belongs to the ribonuclease M5 family.</text>
</comment>
<dbReference type="GO" id="GO:0006364">
    <property type="term" value="P:rRNA processing"/>
    <property type="evidence" value="ECO:0007669"/>
    <property type="project" value="UniProtKB-UniRule"/>
</dbReference>
<evidence type="ECO:0000256" key="10">
    <source>
        <dbReference type="ARBA" id="ARBA00022884"/>
    </source>
</evidence>
<feature type="domain" description="Toprim" evidence="13">
    <location>
        <begin position="5"/>
        <end position="89"/>
    </location>
</feature>
<dbReference type="RefSeq" id="WP_056969169.1">
    <property type="nucleotide sequence ID" value="NZ_AYZK01000002.1"/>
</dbReference>
<accession>A0A0R2CG80</accession>
<evidence type="ECO:0000256" key="11">
    <source>
        <dbReference type="HAMAP-Rule" id="MF_01469"/>
    </source>
</evidence>
<evidence type="ECO:0000259" key="13">
    <source>
        <dbReference type="PROSITE" id="PS50880"/>
    </source>
</evidence>
<comment type="function">
    <text evidence="11">Required for correct processing of both the 5' and 3' ends of 5S rRNA precursor. Cleaves both sides of a double-stranded region yielding mature 5S rRNA in one step.</text>
</comment>
<comment type="catalytic activity">
    <reaction evidence="11">
        <text>Endonucleolytic cleavage of RNA, removing 21 and 42 nucleotides, respectively, from the 5'- and 3'-termini of a 5S-rRNA precursor.</text>
        <dbReference type="EC" id="3.1.26.8"/>
    </reaction>
</comment>
<keyword evidence="7 11" id="KW-0255">Endonuclease</keyword>
<keyword evidence="15" id="KW-1185">Reference proteome</keyword>
<evidence type="ECO:0000256" key="3">
    <source>
        <dbReference type="ARBA" id="ARBA00022552"/>
    </source>
</evidence>
<dbReference type="PATRIC" id="fig|1423810.4.peg.899"/>
<keyword evidence="4 11" id="KW-0540">Nuclease</keyword>
<protein>
    <recommendedName>
        <fullName evidence="11 12">Ribonuclease M5</fullName>
        <ecNumber evidence="11 12">3.1.26.8</ecNumber>
    </recommendedName>
    <alternativeName>
        <fullName evidence="11">RNase M5</fullName>
    </alternativeName>
    <alternativeName>
        <fullName evidence="11">Ribosomal RNA terminal maturase M5</fullName>
    </alternativeName>
</protein>
<reference evidence="14 15" key="1">
    <citation type="journal article" date="2015" name="Genome Announc.">
        <title>Expanding the biotechnology potential of lactobacilli through comparative genomics of 213 strains and associated genera.</title>
        <authorList>
            <person name="Sun Z."/>
            <person name="Harris H.M."/>
            <person name="McCann A."/>
            <person name="Guo C."/>
            <person name="Argimon S."/>
            <person name="Zhang W."/>
            <person name="Yang X."/>
            <person name="Jeffery I.B."/>
            <person name="Cooney J.C."/>
            <person name="Kagawa T.F."/>
            <person name="Liu W."/>
            <person name="Song Y."/>
            <person name="Salvetti E."/>
            <person name="Wrobel A."/>
            <person name="Rasinkangas P."/>
            <person name="Parkhill J."/>
            <person name="Rea M.C."/>
            <person name="O'Sullivan O."/>
            <person name="Ritari J."/>
            <person name="Douillard F.P."/>
            <person name="Paul Ross R."/>
            <person name="Yang R."/>
            <person name="Briner A.E."/>
            <person name="Felis G.E."/>
            <person name="de Vos W.M."/>
            <person name="Barrangou R."/>
            <person name="Klaenhammer T.R."/>
            <person name="Caufield P.W."/>
            <person name="Cui Y."/>
            <person name="Zhang H."/>
            <person name="O'Toole P.W."/>
        </authorList>
    </citation>
    <scope>NUCLEOTIDE SEQUENCE [LARGE SCALE GENOMIC DNA]</scope>
    <source>
        <strain evidence="14 15">DSM 22698</strain>
    </source>
</reference>
<evidence type="ECO:0000256" key="7">
    <source>
        <dbReference type="ARBA" id="ARBA00022759"/>
    </source>
</evidence>
<dbReference type="InterPro" id="IPR025156">
    <property type="entry name" value="RNase_M5_C"/>
</dbReference>
<keyword evidence="2 11" id="KW-0690">Ribosome biogenesis</keyword>
<evidence type="ECO:0000256" key="5">
    <source>
        <dbReference type="ARBA" id="ARBA00022723"/>
    </source>
</evidence>
<dbReference type="SUPFAM" id="SSF110455">
    <property type="entry name" value="Toprim domain"/>
    <property type="match status" value="1"/>
</dbReference>
<comment type="caution">
    <text evidence="14">The sequence shown here is derived from an EMBL/GenBank/DDBJ whole genome shotgun (WGS) entry which is preliminary data.</text>
</comment>
<comment type="subcellular location">
    <subcellularLocation>
        <location evidence="11">Cytoplasm</location>
    </subcellularLocation>
</comment>
<dbReference type="PANTHER" id="PTHR39156:SF1">
    <property type="entry name" value="RIBONUCLEASE M5"/>
    <property type="match status" value="1"/>
</dbReference>
<organism evidence="14 15">
    <name type="scientific">Lacticaseibacillus thailandensis DSM 22698 = JCM 13996</name>
    <dbReference type="NCBI Taxonomy" id="1423810"/>
    <lineage>
        <taxon>Bacteria</taxon>
        <taxon>Bacillati</taxon>
        <taxon>Bacillota</taxon>
        <taxon>Bacilli</taxon>
        <taxon>Lactobacillales</taxon>
        <taxon>Lactobacillaceae</taxon>
        <taxon>Lacticaseibacillus</taxon>
    </lineage>
</organism>
<dbReference type="InterPro" id="IPR004466">
    <property type="entry name" value="RNase_M5"/>
</dbReference>
<dbReference type="STRING" id="1423810.FD19_GL000872"/>
<proteinExistence type="inferred from homology"/>
<evidence type="ECO:0000256" key="2">
    <source>
        <dbReference type="ARBA" id="ARBA00022517"/>
    </source>
</evidence>
<evidence type="ECO:0000256" key="6">
    <source>
        <dbReference type="ARBA" id="ARBA00022730"/>
    </source>
</evidence>
<dbReference type="FunFam" id="3.40.1360.10:FF:000006">
    <property type="entry name" value="Ribonuclease M5"/>
    <property type="match status" value="1"/>
</dbReference>
<dbReference type="InterPro" id="IPR006171">
    <property type="entry name" value="TOPRIM_dom"/>
</dbReference>
<keyword evidence="1 11" id="KW-0963">Cytoplasm</keyword>
<keyword evidence="8 11" id="KW-0378">Hydrolase</keyword>
<evidence type="ECO:0000256" key="12">
    <source>
        <dbReference type="NCBIfam" id="TIGR00334"/>
    </source>
</evidence>
<keyword evidence="10 11" id="KW-0694">RNA-binding</keyword>
<sequence length="189" mass="21000">MKRIQQIIVVEGRDDTKRLREAFGDVDTIETHGSAIDDATLRRIQHAQATRGVIVLTDPDFQGQRIRKKIMAAVPDAQHAFLPREQAVPARSGGSLGVEHARVADLQAVLGHLFTLSTAAPEVITREDLWTAGLLGGRDAQRRRELLGDELNIGYANGKQLLRRLRAFGITTNEFAAALRRVNERIKHD</sequence>
<dbReference type="Proteomes" id="UP000051789">
    <property type="component" value="Unassembled WGS sequence"/>
</dbReference>
<evidence type="ECO:0000256" key="1">
    <source>
        <dbReference type="ARBA" id="ARBA00022490"/>
    </source>
</evidence>
<dbReference type="Gene3D" id="3.40.1360.10">
    <property type="match status" value="1"/>
</dbReference>
<keyword evidence="6 11" id="KW-0699">rRNA-binding</keyword>
<evidence type="ECO:0000313" key="14">
    <source>
        <dbReference type="EMBL" id="KRM87371.1"/>
    </source>
</evidence>
<dbReference type="Pfam" id="PF13331">
    <property type="entry name" value="DUF4093"/>
    <property type="match status" value="1"/>
</dbReference>
<dbReference type="CDD" id="cd01027">
    <property type="entry name" value="TOPRIM_RNase_M5_like"/>
    <property type="match status" value="1"/>
</dbReference>
<evidence type="ECO:0000256" key="8">
    <source>
        <dbReference type="ARBA" id="ARBA00022801"/>
    </source>
</evidence>
<dbReference type="InterPro" id="IPR034141">
    <property type="entry name" value="TOPRIM_RNase_M5-like"/>
</dbReference>
<dbReference type="Pfam" id="PF01751">
    <property type="entry name" value="Toprim"/>
    <property type="match status" value="1"/>
</dbReference>
<dbReference type="EMBL" id="AYZK01000002">
    <property type="protein sequence ID" value="KRM87371.1"/>
    <property type="molecule type" value="Genomic_DNA"/>
</dbReference>
<dbReference type="EC" id="3.1.26.8" evidence="11 12"/>
<dbReference type="GO" id="GO:0043822">
    <property type="term" value="F:ribonuclease M5 activity"/>
    <property type="evidence" value="ECO:0007669"/>
    <property type="project" value="UniProtKB-UniRule"/>
</dbReference>
<dbReference type="GO" id="GO:0046872">
    <property type="term" value="F:metal ion binding"/>
    <property type="evidence" value="ECO:0007669"/>
    <property type="project" value="UniProtKB-KW"/>
</dbReference>
<dbReference type="GO" id="GO:0019843">
    <property type="term" value="F:rRNA binding"/>
    <property type="evidence" value="ECO:0007669"/>
    <property type="project" value="UniProtKB-KW"/>
</dbReference>
<keyword evidence="5" id="KW-0479">Metal-binding</keyword>
<evidence type="ECO:0000256" key="9">
    <source>
        <dbReference type="ARBA" id="ARBA00022842"/>
    </source>
</evidence>
<dbReference type="GO" id="GO:0005737">
    <property type="term" value="C:cytoplasm"/>
    <property type="evidence" value="ECO:0007669"/>
    <property type="project" value="UniProtKB-SubCell"/>
</dbReference>